<dbReference type="SFLD" id="SFLDF00027">
    <property type="entry name" value="p-type_atpase"/>
    <property type="match status" value="1"/>
</dbReference>
<feature type="domain" description="Cation-transporting P-type ATPase N-terminal" evidence="18">
    <location>
        <begin position="610"/>
        <end position="681"/>
    </location>
</feature>
<dbReference type="SFLD" id="SFLDS00003">
    <property type="entry name" value="Haloacid_Dehalogenase"/>
    <property type="match status" value="1"/>
</dbReference>
<keyword evidence="13" id="KW-0186">Copper</keyword>
<keyword evidence="7" id="KW-0547">Nucleotide-binding</keyword>
<dbReference type="CDD" id="cd00371">
    <property type="entry name" value="HMA"/>
    <property type="match status" value="1"/>
</dbReference>
<comment type="catalytic activity">
    <reaction evidence="17">
        <text>ATP + H2O = ADP + phosphate + H(+)</text>
        <dbReference type="Rhea" id="RHEA:13065"/>
        <dbReference type="ChEBI" id="CHEBI:15377"/>
        <dbReference type="ChEBI" id="CHEBI:15378"/>
        <dbReference type="ChEBI" id="CHEBI:30616"/>
        <dbReference type="ChEBI" id="CHEBI:43474"/>
        <dbReference type="ChEBI" id="CHEBI:456216"/>
    </reaction>
</comment>
<dbReference type="InterPro" id="IPR006068">
    <property type="entry name" value="ATPase_P-typ_cation-transptr_C"/>
</dbReference>
<dbReference type="SUPFAM" id="SSF81653">
    <property type="entry name" value="Calcium ATPase, transduction domain A"/>
    <property type="match status" value="1"/>
</dbReference>
<dbReference type="PROSITE" id="PS00154">
    <property type="entry name" value="ATPASE_E1_E2"/>
    <property type="match status" value="1"/>
</dbReference>
<dbReference type="GO" id="GO:0046872">
    <property type="term" value="F:metal ion binding"/>
    <property type="evidence" value="ECO:0007669"/>
    <property type="project" value="UniProtKB-KW"/>
</dbReference>
<dbReference type="InterPro" id="IPR008250">
    <property type="entry name" value="ATPase_P-typ_transduc_dom_A_sf"/>
</dbReference>
<dbReference type="RefSeq" id="WP_192753979.1">
    <property type="nucleotide sequence ID" value="NZ_BAABJL010000095.1"/>
</dbReference>
<dbReference type="InterPro" id="IPR023214">
    <property type="entry name" value="HAD_sf"/>
</dbReference>
<dbReference type="InterPro" id="IPR001757">
    <property type="entry name" value="P_typ_ATPase"/>
</dbReference>
<evidence type="ECO:0000256" key="8">
    <source>
        <dbReference type="ARBA" id="ARBA00022796"/>
    </source>
</evidence>
<dbReference type="InterPro" id="IPR044492">
    <property type="entry name" value="P_typ_ATPase_HD_dom"/>
</dbReference>
<dbReference type="Gene3D" id="3.40.1110.10">
    <property type="entry name" value="Calcium-transporting ATPase, cytoplasmic domain N"/>
    <property type="match status" value="1"/>
</dbReference>
<dbReference type="GO" id="GO:0016887">
    <property type="term" value="F:ATP hydrolysis activity"/>
    <property type="evidence" value="ECO:0007669"/>
    <property type="project" value="InterPro"/>
</dbReference>
<evidence type="ECO:0000313" key="19">
    <source>
        <dbReference type="EMBL" id="MBE1610636.1"/>
    </source>
</evidence>
<evidence type="ECO:0000256" key="10">
    <source>
        <dbReference type="ARBA" id="ARBA00022842"/>
    </source>
</evidence>
<comment type="subcellular location">
    <subcellularLocation>
        <location evidence="1">Cell membrane</location>
        <topology evidence="1">Multi-pass membrane protein</topology>
    </subcellularLocation>
</comment>
<keyword evidence="19" id="KW-0378">Hydrolase</keyword>
<dbReference type="SFLD" id="SFLDG00002">
    <property type="entry name" value="C1.7:_P-type_atpase_like"/>
    <property type="match status" value="1"/>
</dbReference>
<dbReference type="InterPro" id="IPR023299">
    <property type="entry name" value="ATPase_P-typ_cyto_dom_N"/>
</dbReference>
<dbReference type="PANTHER" id="PTHR24093:SF513">
    <property type="entry name" value="CATION-TRANSPORTING ATPASE I-RELATED"/>
    <property type="match status" value="1"/>
</dbReference>
<dbReference type="Gene3D" id="1.20.1110.10">
    <property type="entry name" value="Calcium-transporting ATPase, transmembrane domain"/>
    <property type="match status" value="1"/>
</dbReference>
<dbReference type="GO" id="GO:0005886">
    <property type="term" value="C:plasma membrane"/>
    <property type="evidence" value="ECO:0007669"/>
    <property type="project" value="UniProtKB-SubCell"/>
</dbReference>
<keyword evidence="9" id="KW-0067">ATP-binding</keyword>
<dbReference type="InterPro" id="IPR004014">
    <property type="entry name" value="ATPase_P-typ_cation-transptr_N"/>
</dbReference>
<dbReference type="SUPFAM" id="SSF56784">
    <property type="entry name" value="HAD-like"/>
    <property type="match status" value="1"/>
</dbReference>
<evidence type="ECO:0000256" key="16">
    <source>
        <dbReference type="ARBA" id="ARBA00049289"/>
    </source>
</evidence>
<dbReference type="FunFam" id="3.40.50.1000:FF:000144">
    <property type="entry name" value="copper-transporting ATPase 1 isoform X2"/>
    <property type="match status" value="1"/>
</dbReference>
<comment type="catalytic activity">
    <reaction evidence="16">
        <text>Cu(+)(in) + ATP + H2O = Cu(+)(out) + ADP + phosphate + H(+)</text>
        <dbReference type="Rhea" id="RHEA:25792"/>
        <dbReference type="ChEBI" id="CHEBI:15377"/>
        <dbReference type="ChEBI" id="CHEBI:15378"/>
        <dbReference type="ChEBI" id="CHEBI:30616"/>
        <dbReference type="ChEBI" id="CHEBI:43474"/>
        <dbReference type="ChEBI" id="CHEBI:49552"/>
        <dbReference type="ChEBI" id="CHEBI:456216"/>
        <dbReference type="EC" id="7.2.2.8"/>
    </reaction>
</comment>
<dbReference type="InterPro" id="IPR006121">
    <property type="entry name" value="HMA_dom"/>
</dbReference>
<keyword evidence="15" id="KW-0472">Membrane</keyword>
<dbReference type="Gene3D" id="3.40.50.1000">
    <property type="entry name" value="HAD superfamily/HAD-like"/>
    <property type="match status" value="1"/>
</dbReference>
<keyword evidence="12" id="KW-1133">Transmembrane helix</keyword>
<evidence type="ECO:0000256" key="17">
    <source>
        <dbReference type="ARBA" id="ARBA00049360"/>
    </source>
</evidence>
<comment type="caution">
    <text evidence="19">The sequence shown here is derived from an EMBL/GenBank/DDBJ whole genome shotgun (WGS) entry which is preliminary data.</text>
</comment>
<dbReference type="NCBIfam" id="TIGR01494">
    <property type="entry name" value="ATPase_P-type"/>
    <property type="match status" value="1"/>
</dbReference>
<dbReference type="Gene3D" id="2.70.150.10">
    <property type="entry name" value="Calcium-transporting ATPase, cytoplasmic transduction domain A"/>
    <property type="match status" value="1"/>
</dbReference>
<name>A0A927RMZ3_9ACTN</name>
<dbReference type="InterPro" id="IPR023298">
    <property type="entry name" value="ATPase_P-typ_TM_dom_sf"/>
</dbReference>
<dbReference type="Pfam" id="PF00122">
    <property type="entry name" value="E1-E2_ATPase"/>
    <property type="match status" value="1"/>
</dbReference>
<keyword evidence="4" id="KW-0813">Transport</keyword>
<dbReference type="PRINTS" id="PR00119">
    <property type="entry name" value="CATATPASE"/>
</dbReference>
<evidence type="ECO:0000259" key="18">
    <source>
        <dbReference type="SMART" id="SM00831"/>
    </source>
</evidence>
<evidence type="ECO:0000256" key="11">
    <source>
        <dbReference type="ARBA" id="ARBA00022967"/>
    </source>
</evidence>
<dbReference type="InterPro" id="IPR059000">
    <property type="entry name" value="ATPase_P-type_domA"/>
</dbReference>
<dbReference type="InterPro" id="IPR036412">
    <property type="entry name" value="HAD-like_sf"/>
</dbReference>
<proteinExistence type="inferred from homology"/>
<dbReference type="Pfam" id="PF13246">
    <property type="entry name" value="Cation_ATPase"/>
    <property type="match status" value="1"/>
</dbReference>
<keyword evidence="20" id="KW-1185">Reference proteome</keyword>
<dbReference type="PRINTS" id="PR00120">
    <property type="entry name" value="HATPASE"/>
</dbReference>
<gene>
    <name evidence="19" type="ORF">HEB94_007484</name>
</gene>
<dbReference type="Pfam" id="PF00689">
    <property type="entry name" value="Cation_ATPase_C"/>
    <property type="match status" value="1"/>
</dbReference>
<protein>
    <recommendedName>
        <fullName evidence="3">P-type Cu(+) transporter</fullName>
        <ecNumber evidence="3">7.2.2.8</ecNumber>
    </recommendedName>
</protein>
<reference evidence="19" key="1">
    <citation type="submission" date="2020-10" db="EMBL/GenBank/DDBJ databases">
        <title>Sequencing the genomes of 1000 actinobacteria strains.</title>
        <authorList>
            <person name="Klenk H.-P."/>
        </authorList>
    </citation>
    <scope>NUCLEOTIDE SEQUENCE</scope>
    <source>
        <strain evidence="19">DSM 45354</strain>
    </source>
</reference>
<evidence type="ECO:0000256" key="15">
    <source>
        <dbReference type="ARBA" id="ARBA00023136"/>
    </source>
</evidence>
<keyword evidence="10" id="KW-0460">Magnesium</keyword>
<evidence type="ECO:0000256" key="13">
    <source>
        <dbReference type="ARBA" id="ARBA00023008"/>
    </source>
</evidence>
<comment type="similarity">
    <text evidence="2">Belongs to the cation transport ATPase (P-type) (TC 3.A.3) family. Type IB subfamily.</text>
</comment>
<dbReference type="Gene3D" id="3.30.70.100">
    <property type="match status" value="1"/>
</dbReference>
<evidence type="ECO:0000256" key="3">
    <source>
        <dbReference type="ARBA" id="ARBA00012517"/>
    </source>
</evidence>
<dbReference type="GO" id="GO:0005524">
    <property type="term" value="F:ATP binding"/>
    <property type="evidence" value="ECO:0007669"/>
    <property type="project" value="UniProtKB-KW"/>
</dbReference>
<evidence type="ECO:0000313" key="20">
    <source>
        <dbReference type="Proteomes" id="UP000638648"/>
    </source>
</evidence>
<evidence type="ECO:0000256" key="12">
    <source>
        <dbReference type="ARBA" id="ARBA00022989"/>
    </source>
</evidence>
<dbReference type="PANTHER" id="PTHR24093">
    <property type="entry name" value="CATION TRANSPORTING ATPASE"/>
    <property type="match status" value="1"/>
</dbReference>
<evidence type="ECO:0000256" key="14">
    <source>
        <dbReference type="ARBA" id="ARBA00023065"/>
    </source>
</evidence>
<evidence type="ECO:0000256" key="4">
    <source>
        <dbReference type="ARBA" id="ARBA00022448"/>
    </source>
</evidence>
<dbReference type="SMART" id="SM00831">
    <property type="entry name" value="Cation_ATPase_N"/>
    <property type="match status" value="1"/>
</dbReference>
<dbReference type="EC" id="7.2.2.8" evidence="3"/>
<dbReference type="EMBL" id="JADBEM010000001">
    <property type="protein sequence ID" value="MBE1610636.1"/>
    <property type="molecule type" value="Genomic_DNA"/>
</dbReference>
<keyword evidence="8" id="KW-0187">Copper transport</keyword>
<evidence type="ECO:0000256" key="9">
    <source>
        <dbReference type="ARBA" id="ARBA00022840"/>
    </source>
</evidence>
<dbReference type="Proteomes" id="UP000638648">
    <property type="component" value="Unassembled WGS sequence"/>
</dbReference>
<dbReference type="InterPro" id="IPR018303">
    <property type="entry name" value="ATPase_P-typ_P_site"/>
</dbReference>
<dbReference type="GO" id="GO:0005388">
    <property type="term" value="F:P-type calcium transporter activity"/>
    <property type="evidence" value="ECO:0007669"/>
    <property type="project" value="TreeGrafter"/>
</dbReference>
<accession>A0A927RMZ3</accession>
<dbReference type="SUPFAM" id="SSF81665">
    <property type="entry name" value="Calcium ATPase, transmembrane domain M"/>
    <property type="match status" value="1"/>
</dbReference>
<organism evidence="19 20">
    <name type="scientific">Actinopolymorpha pittospori</name>
    <dbReference type="NCBI Taxonomy" id="648752"/>
    <lineage>
        <taxon>Bacteria</taxon>
        <taxon>Bacillati</taxon>
        <taxon>Actinomycetota</taxon>
        <taxon>Actinomycetes</taxon>
        <taxon>Propionibacteriales</taxon>
        <taxon>Actinopolymorphaceae</taxon>
        <taxon>Actinopolymorpha</taxon>
    </lineage>
</organism>
<evidence type="ECO:0000256" key="5">
    <source>
        <dbReference type="ARBA" id="ARBA00022692"/>
    </source>
</evidence>
<keyword evidence="5" id="KW-0812">Transmembrane</keyword>
<evidence type="ECO:0000256" key="2">
    <source>
        <dbReference type="ARBA" id="ARBA00006024"/>
    </source>
</evidence>
<sequence length="1472" mass="151865">MPLRRGRMPRRWWVGRGHAHIEVRGADRPRAGRLVADVETALLALSGVRRAEVNGILGRVFVEYDEDELEPDDFLLVVDAIEKRHGLEDQPFPVDRPSHPGDPEPRQRQLVALGAGVAALGFSAVGRVFHLGRLPAEVNAVVGLVDSTPRLRRAGERLLGRAAADLTLGVANAAAQGLGHGQLGLLVDASSRVLLAREAAARERAWKERETQLCSGPAHGRVPALDLPPRPAPLPPGPIEKYGDLVGGSAVLATGAALAATRNIRRSFAMLAAGTPKAGRMAREGFAAELGRTLSSRGVVALDIGALRRLDRVDTVVIDARVLLTGRFVIGRLTTLNGVGTSNGKPAGRGTGRAMVADEGRLRLKADSLLDPEEPHEVRRQREWTLGPFTQVVGEPSPQARAAAGELAGRGTVVLGLLRQGQLLAVLAAEPERAPLTDALVTAASEVGEVVLAGRGSEITARIATERTLPGGSHLPAAIRELQAEGRVVALVAEGPGTALAAADCGIGILRPGRRTPWAAHLLCGPELTEVRFLLDGAAAAKAVSRRGALLSAYGSVTAALLALMGPPRGSTARALVGVNLAAGAGLATGAWTAHALARRPEPIRTDANHWHAQKAETVLERLRSDPDGLTAAEARARLAAMPPDGRQRAPGFVRAVVDELANPLTPTLAAGGGVAAASGSPSDAVLIGTVMALNAVIGGAQRIGTERAVRRLADVSAARVRVRRDGTEGEVTADTLVPGDVIVLQAGDAVPADARILDASGLEIDESSLTGESQLVGKSAEPSGAAHVADRTSMVYDGTDVAAGRVSAVVVAAGPETEAGRGMRAMVGPTPSGGVEARLGGLVRATIPVALGSGAALVAAGLLRRLPLRDTLGPAVSLAVAAVPEGLPVVATVAQLASARRLSNRNALVRHPPTVETIGRVTTLLIDKTGTLTEGSIHLKRISDGMFNEPTDRLSETCASVLAAGLRASPEHVAGEVPPHPTDRAVVAAAERVGVRSSTGAPDWALVDDVPFESGRGYHAALGRTSNGQRLVVKGAPEIVLPKCIGWRRGNDVQTLDEPDRAKVETEIQRLAGQGYRVLAVAERGASSRQDLTEDRVERLEFLGLLAFADEVRPTSAQAVSTLRRAGVEVVMLTGDHPTTAQSIADELGILDGQRVLTGAEMDEMDDAALSAALPGVSVLARVTPAQKVRVVQGYQETGRTVAMVGDGTNDAPAIRVADVGVALGRHGTNAAREASDLVVTDDRLETITDAMVEGRAMWASVRDAVALLVGGNLGEIVFTLGAGLLSPGGSPLNARQLLLVNLFTDILPAMALAIRPPARVTPEDLLHEGPDASLGVSLTRDVLVRAGATAASATGAWVVGRMTGTPERASTVALVALVGAQLGQTVVAGWRSPLVVGASAASGLALGTVVQVPGLSQFFGCRPLGPVGWGTALTAAAAGTAASVALPRAGELVRGVRALGARAGGLGLPL</sequence>
<keyword evidence="6" id="KW-0479">Metal-binding</keyword>
<evidence type="ECO:0000256" key="6">
    <source>
        <dbReference type="ARBA" id="ARBA00022723"/>
    </source>
</evidence>
<dbReference type="SUPFAM" id="SSF81660">
    <property type="entry name" value="Metal cation-transporting ATPase, ATP-binding domain N"/>
    <property type="match status" value="1"/>
</dbReference>
<keyword evidence="14" id="KW-0406">Ion transport</keyword>
<dbReference type="GO" id="GO:0140581">
    <property type="term" value="F:P-type monovalent copper transporter activity"/>
    <property type="evidence" value="ECO:0007669"/>
    <property type="project" value="UniProtKB-EC"/>
</dbReference>
<evidence type="ECO:0000256" key="7">
    <source>
        <dbReference type="ARBA" id="ARBA00022741"/>
    </source>
</evidence>
<evidence type="ECO:0000256" key="1">
    <source>
        <dbReference type="ARBA" id="ARBA00004651"/>
    </source>
</evidence>
<keyword evidence="11" id="KW-1278">Translocase</keyword>